<comment type="subcellular location">
    <subcellularLocation>
        <location evidence="1">Cell membrane</location>
    </subcellularLocation>
</comment>
<dbReference type="CDD" id="cd06225">
    <property type="entry name" value="HAMP"/>
    <property type="match status" value="1"/>
</dbReference>
<dbReference type="InterPro" id="IPR003660">
    <property type="entry name" value="HAMP_dom"/>
</dbReference>
<keyword evidence="3 7" id="KW-0472">Membrane</keyword>
<dbReference type="Gene3D" id="1.10.287.950">
    <property type="entry name" value="Methyl-accepting chemotaxis protein"/>
    <property type="match status" value="1"/>
</dbReference>
<keyword evidence="11" id="KW-1185">Reference proteome</keyword>
<evidence type="ECO:0000259" key="9">
    <source>
        <dbReference type="PROSITE" id="PS50885"/>
    </source>
</evidence>
<dbReference type="InterPro" id="IPR004089">
    <property type="entry name" value="MCPsignal_dom"/>
</dbReference>
<dbReference type="AlphaFoldDB" id="A0AAE3ITE0"/>
<evidence type="ECO:0000313" key="10">
    <source>
        <dbReference type="EMBL" id="MCU9612404.1"/>
    </source>
</evidence>
<dbReference type="EMBL" id="JAOUSF010000001">
    <property type="protein sequence ID" value="MCU9612404.1"/>
    <property type="molecule type" value="Genomic_DNA"/>
</dbReference>
<evidence type="ECO:0000256" key="7">
    <source>
        <dbReference type="SAM" id="Phobius"/>
    </source>
</evidence>
<feature type="domain" description="HAMP" evidence="9">
    <location>
        <begin position="218"/>
        <end position="271"/>
    </location>
</feature>
<dbReference type="GO" id="GO:0007165">
    <property type="term" value="P:signal transduction"/>
    <property type="evidence" value="ECO:0007669"/>
    <property type="project" value="UniProtKB-KW"/>
</dbReference>
<organism evidence="10 11">
    <name type="scientific">Perspicuibacillus lycopersici</name>
    <dbReference type="NCBI Taxonomy" id="1325689"/>
    <lineage>
        <taxon>Bacteria</taxon>
        <taxon>Bacillati</taxon>
        <taxon>Bacillota</taxon>
        <taxon>Bacilli</taxon>
        <taxon>Bacillales</taxon>
        <taxon>Bacillaceae</taxon>
        <taxon>Perspicuibacillus</taxon>
    </lineage>
</organism>
<dbReference type="Gene3D" id="1.10.8.500">
    <property type="entry name" value="HAMP domain in histidine kinase"/>
    <property type="match status" value="1"/>
</dbReference>
<dbReference type="PROSITE" id="PS50885">
    <property type="entry name" value="HAMP"/>
    <property type="match status" value="1"/>
</dbReference>
<dbReference type="GO" id="GO:0005886">
    <property type="term" value="C:plasma membrane"/>
    <property type="evidence" value="ECO:0007669"/>
    <property type="project" value="UniProtKB-SubCell"/>
</dbReference>
<evidence type="ECO:0000313" key="11">
    <source>
        <dbReference type="Proteomes" id="UP001209318"/>
    </source>
</evidence>
<dbReference type="PANTHER" id="PTHR32089:SF112">
    <property type="entry name" value="LYSOZYME-LIKE PROTEIN-RELATED"/>
    <property type="match status" value="1"/>
</dbReference>
<protein>
    <submittedName>
        <fullName evidence="10">HAMP domain-containing methyl-accepting chemotaxis protein</fullName>
    </submittedName>
</protein>
<keyword evidence="7" id="KW-0812">Transmembrane</keyword>
<evidence type="ECO:0000256" key="6">
    <source>
        <dbReference type="PROSITE-ProRule" id="PRU00284"/>
    </source>
</evidence>
<reference evidence="10" key="1">
    <citation type="submission" date="2022-10" db="EMBL/GenBank/DDBJ databases">
        <title>Description of Fervidibacillus gen. nov. in the family Fervidibacillaceae fam. nov. with two species, Fervidibacillus albus sp. nov., and Fervidibacillus halotolerans sp. nov., isolated from tidal flat sediments.</title>
        <authorList>
            <person name="Kwon K.K."/>
            <person name="Yang S.-H."/>
        </authorList>
    </citation>
    <scope>NUCLEOTIDE SEQUENCE</scope>
    <source>
        <strain evidence="10">JCM 19140</strain>
    </source>
</reference>
<dbReference type="Pfam" id="PF00015">
    <property type="entry name" value="MCPsignal"/>
    <property type="match status" value="1"/>
</dbReference>
<evidence type="ECO:0000259" key="8">
    <source>
        <dbReference type="PROSITE" id="PS50111"/>
    </source>
</evidence>
<dbReference type="Proteomes" id="UP001209318">
    <property type="component" value="Unassembled WGS sequence"/>
</dbReference>
<dbReference type="RefSeq" id="WP_263071540.1">
    <property type="nucleotide sequence ID" value="NZ_JAOUSF010000001.1"/>
</dbReference>
<keyword evidence="4 6" id="KW-0807">Transducer</keyword>
<evidence type="ECO:0000256" key="5">
    <source>
        <dbReference type="ARBA" id="ARBA00029447"/>
    </source>
</evidence>
<dbReference type="PANTHER" id="PTHR32089">
    <property type="entry name" value="METHYL-ACCEPTING CHEMOTAXIS PROTEIN MCPB"/>
    <property type="match status" value="1"/>
</dbReference>
<name>A0AAE3ITE0_9BACI</name>
<keyword evidence="2" id="KW-1003">Cell membrane</keyword>
<comment type="similarity">
    <text evidence="5">Belongs to the methyl-accepting chemotaxis (MCP) protein family.</text>
</comment>
<comment type="caution">
    <text evidence="10">The sequence shown here is derived from an EMBL/GenBank/DDBJ whole genome shotgun (WGS) entry which is preliminary data.</text>
</comment>
<proteinExistence type="inferred from homology"/>
<dbReference type="Pfam" id="PF00672">
    <property type="entry name" value="HAMP"/>
    <property type="match status" value="1"/>
</dbReference>
<dbReference type="SMART" id="SM00283">
    <property type="entry name" value="MA"/>
    <property type="match status" value="1"/>
</dbReference>
<sequence>MKKKLVKTKSSKRTFFKFKSLKAKILSGFSFVLVLVLALFVLNFFNISKTNDETEEIVDEQMQLLITYEKMSYNVAARLASVRGYMLYDDMAYRKQFNQYAAESDTYADTILSRNPSPEEKALVDKSVEWQRMIINEVYSEYSKGNKANALQILSEKVQPLSTELIDGFDKLSKAREGTINTLGDTIISDGERSLLITTIVSLLVIIVGIGIAITTSRSITNPIRLVMKRMKQIAEGDLSNPPLIETTSDEVGQLVISTNAMNANMRNVLMKIQNVSETVSCQSEELSNSASEVKEASEQVASTMQELASGSEAQANNSIELSSMMEKFANGIQATNVYGEQIEKSSNNVLDMTNNGSRLMESSTTQMAKIDEIVQEAVEKVQSLNVQSQQISKLVIVIKEIADQTNLLALNAAIEAARAGEHGRGFAVVADEVRKLAEQVAFSVKDITKIVSNIESEFTIVSSSLENGYKEVAQGTSQIKTTNEMFHKINHSVSEMANSMKNISDNLSSIAESSQEMEVRIQEIAAISEESAAGIEQTSAAAQQTNSSMEEIANNSTQLSQLAEELNVLVKQFKI</sequence>
<evidence type="ECO:0000256" key="2">
    <source>
        <dbReference type="ARBA" id="ARBA00022475"/>
    </source>
</evidence>
<dbReference type="CDD" id="cd11386">
    <property type="entry name" value="MCP_signal"/>
    <property type="match status" value="1"/>
</dbReference>
<evidence type="ECO:0000256" key="4">
    <source>
        <dbReference type="ARBA" id="ARBA00023224"/>
    </source>
</evidence>
<dbReference type="SMART" id="SM00304">
    <property type="entry name" value="HAMP"/>
    <property type="match status" value="1"/>
</dbReference>
<dbReference type="SUPFAM" id="SSF58104">
    <property type="entry name" value="Methyl-accepting chemotaxis protein (MCP) signaling domain"/>
    <property type="match status" value="1"/>
</dbReference>
<gene>
    <name evidence="10" type="ORF">OEV98_02360</name>
</gene>
<feature type="transmembrane region" description="Helical" evidence="7">
    <location>
        <begin position="21"/>
        <end position="45"/>
    </location>
</feature>
<feature type="domain" description="Methyl-accepting transducer" evidence="8">
    <location>
        <begin position="290"/>
        <end position="540"/>
    </location>
</feature>
<dbReference type="PROSITE" id="PS50111">
    <property type="entry name" value="CHEMOTAXIS_TRANSDUC_2"/>
    <property type="match status" value="1"/>
</dbReference>
<evidence type="ECO:0000256" key="1">
    <source>
        <dbReference type="ARBA" id="ARBA00004236"/>
    </source>
</evidence>
<keyword evidence="7" id="KW-1133">Transmembrane helix</keyword>
<accession>A0AAE3ITE0</accession>
<evidence type="ECO:0000256" key="3">
    <source>
        <dbReference type="ARBA" id="ARBA00023136"/>
    </source>
</evidence>
<feature type="transmembrane region" description="Helical" evidence="7">
    <location>
        <begin position="195"/>
        <end position="215"/>
    </location>
</feature>